<dbReference type="Proteomes" id="UP000226031">
    <property type="component" value="Unassembled WGS sequence"/>
</dbReference>
<dbReference type="STRING" id="73230.A0A2B7Z5V9"/>
<dbReference type="GO" id="GO:0004674">
    <property type="term" value="F:protein serine/threonine kinase activity"/>
    <property type="evidence" value="ECO:0007669"/>
    <property type="project" value="UniProtKB-KW"/>
</dbReference>
<organism evidence="7 8">
    <name type="scientific">[Emmonsia] crescens</name>
    <dbReference type="NCBI Taxonomy" id="73230"/>
    <lineage>
        <taxon>Eukaryota</taxon>
        <taxon>Fungi</taxon>
        <taxon>Dikarya</taxon>
        <taxon>Ascomycota</taxon>
        <taxon>Pezizomycotina</taxon>
        <taxon>Eurotiomycetes</taxon>
        <taxon>Eurotiomycetidae</taxon>
        <taxon>Onygenales</taxon>
        <taxon>Ajellomycetaceae</taxon>
        <taxon>Emergomyces</taxon>
    </lineage>
</organism>
<sequence length="405" mass="45963">MASSSGLLPSEPRTLPSTGFQVVDASETIEEETLPGYHLRKYYQYALERSLTKDTVLSGNLDMAQLLLDSRYVALKLYVANLNNTRELKAYECLDAADEKDHPGKTLIRKLLGSFQVDGHSSNGSSHLCLVHEPLGPSLEEILDLMPPYSFHLGFLKPVLRNILIAVDFLHARAGLIHTDLQITNFICDVRSGDETIFAKFENAEFTQPTRRKIISEEHIIYTSRRVSLSKALPLLCDFGEARLFSEAGTPGEDIMPNVYKAPEVIMQMEWDYKVDVWNVAMVVWHSLTGRPLFNGRSADGKIQDDRIHMAEMVALMGPPPLRFLERSTRMTRALWNEDGSWKNVAPIPDITLEKLGADINGYDKAGFFLFFRRMLRWLPEDRPTCEELVYDPWLMRELGLGLGR</sequence>
<protein>
    <submittedName>
        <fullName evidence="7">CMGC/SRPK protein kinase</fullName>
    </submittedName>
</protein>
<evidence type="ECO:0000256" key="3">
    <source>
        <dbReference type="ARBA" id="ARBA00022741"/>
    </source>
</evidence>
<gene>
    <name evidence="7" type="ORF">GX50_08503</name>
</gene>
<dbReference type="Gene3D" id="3.30.200.20">
    <property type="entry name" value="Phosphorylase Kinase, domain 1"/>
    <property type="match status" value="1"/>
</dbReference>
<evidence type="ECO:0000313" key="8">
    <source>
        <dbReference type="Proteomes" id="UP000226031"/>
    </source>
</evidence>
<dbReference type="InterPro" id="IPR051175">
    <property type="entry name" value="CLK_kinases"/>
</dbReference>
<dbReference type="GO" id="GO:0043484">
    <property type="term" value="P:regulation of RNA splicing"/>
    <property type="evidence" value="ECO:0007669"/>
    <property type="project" value="TreeGrafter"/>
</dbReference>
<keyword evidence="2" id="KW-0808">Transferase</keyword>
<dbReference type="PANTHER" id="PTHR45646:SF11">
    <property type="entry name" value="SERINE_THREONINE-PROTEIN KINASE DOA"/>
    <property type="match status" value="1"/>
</dbReference>
<dbReference type="InterPro" id="IPR000719">
    <property type="entry name" value="Prot_kinase_dom"/>
</dbReference>
<dbReference type="AlphaFoldDB" id="A0A2B7Z5V9"/>
<keyword evidence="5" id="KW-0067">ATP-binding</keyword>
<evidence type="ECO:0000259" key="6">
    <source>
        <dbReference type="PROSITE" id="PS50011"/>
    </source>
</evidence>
<comment type="caution">
    <text evidence="7">The sequence shown here is derived from an EMBL/GenBank/DDBJ whole genome shotgun (WGS) entry which is preliminary data.</text>
</comment>
<evidence type="ECO:0000256" key="2">
    <source>
        <dbReference type="ARBA" id="ARBA00022679"/>
    </source>
</evidence>
<dbReference type="PROSITE" id="PS50011">
    <property type="entry name" value="PROTEIN_KINASE_DOM"/>
    <property type="match status" value="1"/>
</dbReference>
<evidence type="ECO:0000313" key="7">
    <source>
        <dbReference type="EMBL" id="PGH28761.1"/>
    </source>
</evidence>
<dbReference type="Gene3D" id="1.10.510.10">
    <property type="entry name" value="Transferase(Phosphotransferase) domain 1"/>
    <property type="match status" value="1"/>
</dbReference>
<evidence type="ECO:0000256" key="5">
    <source>
        <dbReference type="ARBA" id="ARBA00022840"/>
    </source>
</evidence>
<dbReference type="GO" id="GO:0005524">
    <property type="term" value="F:ATP binding"/>
    <property type="evidence" value="ECO:0007669"/>
    <property type="project" value="UniProtKB-KW"/>
</dbReference>
<evidence type="ECO:0000256" key="4">
    <source>
        <dbReference type="ARBA" id="ARBA00022777"/>
    </source>
</evidence>
<accession>A0A2B7Z5V9</accession>
<keyword evidence="4 7" id="KW-0418">Kinase</keyword>
<keyword evidence="1" id="KW-0723">Serine/threonine-protein kinase</keyword>
<dbReference type="Pfam" id="PF00069">
    <property type="entry name" value="Pkinase"/>
    <property type="match status" value="1"/>
</dbReference>
<feature type="domain" description="Protein kinase" evidence="6">
    <location>
        <begin position="50"/>
        <end position="395"/>
    </location>
</feature>
<name>A0A2B7Z5V9_9EURO</name>
<dbReference type="GO" id="GO:0005634">
    <property type="term" value="C:nucleus"/>
    <property type="evidence" value="ECO:0007669"/>
    <property type="project" value="TreeGrafter"/>
</dbReference>
<proteinExistence type="predicted"/>
<keyword evidence="3" id="KW-0547">Nucleotide-binding</keyword>
<dbReference type="PANTHER" id="PTHR45646">
    <property type="entry name" value="SERINE/THREONINE-PROTEIN KINASE DOA-RELATED"/>
    <property type="match status" value="1"/>
</dbReference>
<evidence type="ECO:0000256" key="1">
    <source>
        <dbReference type="ARBA" id="ARBA00022527"/>
    </source>
</evidence>
<dbReference type="EMBL" id="PDND01000325">
    <property type="protein sequence ID" value="PGH28761.1"/>
    <property type="molecule type" value="Genomic_DNA"/>
</dbReference>
<dbReference type="VEuPathDB" id="FungiDB:EMCG_04901"/>
<dbReference type="SMART" id="SM00220">
    <property type="entry name" value="S_TKc"/>
    <property type="match status" value="1"/>
</dbReference>
<keyword evidence="8" id="KW-1185">Reference proteome</keyword>
<dbReference type="SUPFAM" id="SSF56112">
    <property type="entry name" value="Protein kinase-like (PK-like)"/>
    <property type="match status" value="1"/>
</dbReference>
<reference evidence="7 8" key="1">
    <citation type="submission" date="2017-10" db="EMBL/GenBank/DDBJ databases">
        <title>Comparative genomics in systemic dimorphic fungi from Ajellomycetaceae.</title>
        <authorList>
            <person name="Munoz J.F."/>
            <person name="Mcewen J.G."/>
            <person name="Clay O.K."/>
            <person name="Cuomo C.A."/>
        </authorList>
    </citation>
    <scope>NUCLEOTIDE SEQUENCE [LARGE SCALE GENOMIC DNA]</scope>
    <source>
        <strain evidence="7 8">UAMH4076</strain>
    </source>
</reference>
<dbReference type="InterPro" id="IPR011009">
    <property type="entry name" value="Kinase-like_dom_sf"/>
</dbReference>